<name>A0AAJ7ITN8_9HYME</name>
<dbReference type="AlphaFoldDB" id="A0AAJ7ITN8"/>
<organism evidence="1 2">
    <name type="scientific">Ceratina calcarata</name>
    <dbReference type="NCBI Taxonomy" id="156304"/>
    <lineage>
        <taxon>Eukaryota</taxon>
        <taxon>Metazoa</taxon>
        <taxon>Ecdysozoa</taxon>
        <taxon>Arthropoda</taxon>
        <taxon>Hexapoda</taxon>
        <taxon>Insecta</taxon>
        <taxon>Pterygota</taxon>
        <taxon>Neoptera</taxon>
        <taxon>Endopterygota</taxon>
        <taxon>Hymenoptera</taxon>
        <taxon>Apocrita</taxon>
        <taxon>Aculeata</taxon>
        <taxon>Apoidea</taxon>
        <taxon>Anthophila</taxon>
        <taxon>Apidae</taxon>
        <taxon>Ceratina</taxon>
        <taxon>Zadontomerus</taxon>
    </lineage>
</organism>
<protein>
    <submittedName>
        <fullName evidence="2">Fatty acid synthase-like</fullName>
    </submittedName>
</protein>
<feature type="non-terminal residue" evidence="2">
    <location>
        <position position="96"/>
    </location>
</feature>
<evidence type="ECO:0000313" key="2">
    <source>
        <dbReference type="RefSeq" id="XP_017876336.1"/>
    </source>
</evidence>
<dbReference type="KEGG" id="ccal:108622767"/>
<dbReference type="GeneID" id="108622767"/>
<gene>
    <name evidence="2" type="primary">LOC108622767</name>
</gene>
<keyword evidence="1" id="KW-1185">Reference proteome</keyword>
<proteinExistence type="predicted"/>
<feature type="non-terminal residue" evidence="2">
    <location>
        <position position="1"/>
    </location>
</feature>
<sequence>VRCLGYRGRFLEIGKFDLASNNKLGMEIFLKEITFHGVLLDGVIGGMSPVLREEMYNFLNKQLKDRAKAINPLVRKTFQTDQLEEAFRYMAAGKHI</sequence>
<dbReference type="Proteomes" id="UP000694925">
    <property type="component" value="Unplaced"/>
</dbReference>
<evidence type="ECO:0000313" key="1">
    <source>
        <dbReference type="Proteomes" id="UP000694925"/>
    </source>
</evidence>
<dbReference type="RefSeq" id="XP_017876336.1">
    <property type="nucleotide sequence ID" value="XM_018020847.1"/>
</dbReference>
<dbReference type="Gene3D" id="3.90.180.10">
    <property type="entry name" value="Medium-chain alcohol dehydrogenases, catalytic domain"/>
    <property type="match status" value="1"/>
</dbReference>
<accession>A0AAJ7ITN8</accession>
<reference evidence="2" key="1">
    <citation type="submission" date="2025-08" db="UniProtKB">
        <authorList>
            <consortium name="RefSeq"/>
        </authorList>
    </citation>
    <scope>IDENTIFICATION</scope>
    <source>
        <tissue evidence="2">Whole body</tissue>
    </source>
</reference>